<dbReference type="InterPro" id="IPR052929">
    <property type="entry name" value="RNase_H-like_EbsB-rel"/>
</dbReference>
<dbReference type="EMBL" id="RXIC02000023">
    <property type="protein sequence ID" value="KAB1212801.1"/>
    <property type="molecule type" value="Genomic_DNA"/>
</dbReference>
<dbReference type="InterPro" id="IPR002156">
    <property type="entry name" value="RNaseH_domain"/>
</dbReference>
<dbReference type="AlphaFoldDB" id="A0A6A1VIZ4"/>
<dbReference type="GO" id="GO:0003676">
    <property type="term" value="F:nucleic acid binding"/>
    <property type="evidence" value="ECO:0007669"/>
    <property type="project" value="InterPro"/>
</dbReference>
<organism evidence="2 3">
    <name type="scientific">Morella rubra</name>
    <name type="common">Chinese bayberry</name>
    <dbReference type="NCBI Taxonomy" id="262757"/>
    <lineage>
        <taxon>Eukaryota</taxon>
        <taxon>Viridiplantae</taxon>
        <taxon>Streptophyta</taxon>
        <taxon>Embryophyta</taxon>
        <taxon>Tracheophyta</taxon>
        <taxon>Spermatophyta</taxon>
        <taxon>Magnoliopsida</taxon>
        <taxon>eudicotyledons</taxon>
        <taxon>Gunneridae</taxon>
        <taxon>Pentapetalae</taxon>
        <taxon>rosids</taxon>
        <taxon>fabids</taxon>
        <taxon>Fagales</taxon>
        <taxon>Myricaceae</taxon>
        <taxon>Morella</taxon>
    </lineage>
</organism>
<proteinExistence type="predicted"/>
<comment type="caution">
    <text evidence="2">The sequence shown here is derived from an EMBL/GenBank/DDBJ whole genome shotgun (WGS) entry which is preliminary data.</text>
</comment>
<evidence type="ECO:0000313" key="3">
    <source>
        <dbReference type="Proteomes" id="UP000516437"/>
    </source>
</evidence>
<name>A0A6A1VIZ4_9ROSI</name>
<dbReference type="InterPro" id="IPR044730">
    <property type="entry name" value="RNase_H-like_dom_plant"/>
</dbReference>
<dbReference type="GO" id="GO:0004523">
    <property type="term" value="F:RNA-DNA hybrid ribonuclease activity"/>
    <property type="evidence" value="ECO:0007669"/>
    <property type="project" value="InterPro"/>
</dbReference>
<dbReference type="CDD" id="cd06222">
    <property type="entry name" value="RNase_H_like"/>
    <property type="match status" value="1"/>
</dbReference>
<protein>
    <recommendedName>
        <fullName evidence="1">RNase H type-1 domain-containing protein</fullName>
    </recommendedName>
</protein>
<dbReference type="InterPro" id="IPR036397">
    <property type="entry name" value="RNaseH_sf"/>
</dbReference>
<dbReference type="SUPFAM" id="SSF53098">
    <property type="entry name" value="Ribonuclease H-like"/>
    <property type="match status" value="1"/>
</dbReference>
<sequence length="248" mass="28335">MEALQHLDISSWLSFILNDVVSLPSHSSGARDWTLQTAIILDVMWYARNQVVHCDAVFHPSDLIANMKRHFVEHRAAWRDFDMRQHFVWKPPDLGSWMFNCDAAVRGNMSFLATVARDDQGCLKGAWSDFLLSPNPLLAEFHAIRLACQSAESSQICSVIFKSDSLCSCRIINDPTFLVEGPLLFHATLIRDFLRRHLDWRLNWISRKQNFMAHRLAAWTASSFVFDVLSISCLPLYVTSADDPLDPP</sequence>
<dbReference type="Pfam" id="PF13456">
    <property type="entry name" value="RVT_3"/>
    <property type="match status" value="1"/>
</dbReference>
<accession>A0A6A1VIZ4</accession>
<dbReference type="PANTHER" id="PTHR47074">
    <property type="entry name" value="BNAC02G40300D PROTEIN"/>
    <property type="match status" value="1"/>
</dbReference>
<keyword evidence="3" id="KW-1185">Reference proteome</keyword>
<reference evidence="2 3" key="1">
    <citation type="journal article" date="2019" name="Plant Biotechnol. J.">
        <title>The red bayberry genome and genetic basis of sex determination.</title>
        <authorList>
            <person name="Jia H.M."/>
            <person name="Jia H.J."/>
            <person name="Cai Q.L."/>
            <person name="Wang Y."/>
            <person name="Zhao H.B."/>
            <person name="Yang W.F."/>
            <person name="Wang G.Y."/>
            <person name="Li Y.H."/>
            <person name="Zhan D.L."/>
            <person name="Shen Y.T."/>
            <person name="Niu Q.F."/>
            <person name="Chang L."/>
            <person name="Qiu J."/>
            <person name="Zhao L."/>
            <person name="Xie H.B."/>
            <person name="Fu W.Y."/>
            <person name="Jin J."/>
            <person name="Li X.W."/>
            <person name="Jiao Y."/>
            <person name="Zhou C.C."/>
            <person name="Tu T."/>
            <person name="Chai C.Y."/>
            <person name="Gao J.L."/>
            <person name="Fan L.J."/>
            <person name="van de Weg E."/>
            <person name="Wang J.Y."/>
            <person name="Gao Z.S."/>
        </authorList>
    </citation>
    <scope>NUCLEOTIDE SEQUENCE [LARGE SCALE GENOMIC DNA]</scope>
    <source>
        <tissue evidence="2">Leaves</tissue>
    </source>
</reference>
<dbReference type="InterPro" id="IPR012337">
    <property type="entry name" value="RNaseH-like_sf"/>
</dbReference>
<feature type="domain" description="RNase H type-1" evidence="1">
    <location>
        <begin position="100"/>
        <end position="219"/>
    </location>
</feature>
<dbReference type="PANTHER" id="PTHR47074:SF11">
    <property type="entry name" value="REVERSE TRANSCRIPTASE-LIKE PROTEIN"/>
    <property type="match status" value="1"/>
</dbReference>
<dbReference type="OrthoDB" id="1166575at2759"/>
<evidence type="ECO:0000259" key="1">
    <source>
        <dbReference type="Pfam" id="PF13456"/>
    </source>
</evidence>
<evidence type="ECO:0000313" key="2">
    <source>
        <dbReference type="EMBL" id="KAB1212801.1"/>
    </source>
</evidence>
<dbReference type="Gene3D" id="3.30.420.10">
    <property type="entry name" value="Ribonuclease H-like superfamily/Ribonuclease H"/>
    <property type="match status" value="1"/>
</dbReference>
<dbReference type="Proteomes" id="UP000516437">
    <property type="component" value="Chromosome 5"/>
</dbReference>
<gene>
    <name evidence="2" type="ORF">CJ030_MR5G011901</name>
</gene>